<accession>A0A9Q3D878</accession>
<name>A0A9Q3D878_9BASI</name>
<comment type="caution">
    <text evidence="1">The sequence shown here is derived from an EMBL/GenBank/DDBJ whole genome shotgun (WGS) entry which is preliminary data.</text>
</comment>
<keyword evidence="2" id="KW-1185">Reference proteome</keyword>
<gene>
    <name evidence="1" type="ORF">O181_037445</name>
</gene>
<proteinExistence type="predicted"/>
<dbReference type="Proteomes" id="UP000765509">
    <property type="component" value="Unassembled WGS sequence"/>
</dbReference>
<evidence type="ECO:0000313" key="1">
    <source>
        <dbReference type="EMBL" id="MBW0497730.1"/>
    </source>
</evidence>
<organism evidence="1 2">
    <name type="scientific">Austropuccinia psidii MF-1</name>
    <dbReference type="NCBI Taxonomy" id="1389203"/>
    <lineage>
        <taxon>Eukaryota</taxon>
        <taxon>Fungi</taxon>
        <taxon>Dikarya</taxon>
        <taxon>Basidiomycota</taxon>
        <taxon>Pucciniomycotina</taxon>
        <taxon>Pucciniomycetes</taxon>
        <taxon>Pucciniales</taxon>
        <taxon>Sphaerophragmiaceae</taxon>
        <taxon>Austropuccinia</taxon>
    </lineage>
</organism>
<sequence length="151" mass="16948">MTSGQGVGAFYNFPRPRLSHHSQQPTRASQHRILHRLGRFQEERALKPKLRISSAVVHWVPSLVPSKKSLGLHDRAVGAGVWRRQVRLAVSKTLYCIGTSSPAQAISVESHFYLYGCPAYCPSKAVRRTAQSQINRSRKNISNSVDRLFAQ</sequence>
<dbReference type="AlphaFoldDB" id="A0A9Q3D878"/>
<evidence type="ECO:0000313" key="2">
    <source>
        <dbReference type="Proteomes" id="UP000765509"/>
    </source>
</evidence>
<dbReference type="EMBL" id="AVOT02014337">
    <property type="protein sequence ID" value="MBW0497730.1"/>
    <property type="molecule type" value="Genomic_DNA"/>
</dbReference>
<protein>
    <submittedName>
        <fullName evidence="1">Uncharacterized protein</fullName>
    </submittedName>
</protein>
<reference evidence="1" key="1">
    <citation type="submission" date="2021-03" db="EMBL/GenBank/DDBJ databases">
        <title>Draft genome sequence of rust myrtle Austropuccinia psidii MF-1, a brazilian biotype.</title>
        <authorList>
            <person name="Quecine M.C."/>
            <person name="Pachon D.M.R."/>
            <person name="Bonatelli M.L."/>
            <person name="Correr F.H."/>
            <person name="Franceschini L.M."/>
            <person name="Leite T.F."/>
            <person name="Margarido G.R.A."/>
            <person name="Almeida C.A."/>
            <person name="Ferrarezi J.A."/>
            <person name="Labate C.A."/>
        </authorList>
    </citation>
    <scope>NUCLEOTIDE SEQUENCE</scope>
    <source>
        <strain evidence="1">MF-1</strain>
    </source>
</reference>